<dbReference type="EMBL" id="BAAAHK010000021">
    <property type="protein sequence ID" value="GAA0959752.1"/>
    <property type="molecule type" value="Genomic_DNA"/>
</dbReference>
<reference evidence="3" key="1">
    <citation type="journal article" date="2019" name="Int. J. Syst. Evol. Microbiol.">
        <title>The Global Catalogue of Microorganisms (GCM) 10K type strain sequencing project: providing services to taxonomists for standard genome sequencing and annotation.</title>
        <authorList>
            <consortium name="The Broad Institute Genomics Platform"/>
            <consortium name="The Broad Institute Genome Sequencing Center for Infectious Disease"/>
            <person name="Wu L."/>
            <person name="Ma J."/>
        </authorList>
    </citation>
    <scope>NUCLEOTIDE SEQUENCE [LARGE SCALE GENOMIC DNA]</scope>
    <source>
        <strain evidence="3">JCM 10977</strain>
    </source>
</reference>
<dbReference type="InterPro" id="IPR013216">
    <property type="entry name" value="Methyltransf_11"/>
</dbReference>
<name>A0ABP4C4S8_9ACTN</name>
<accession>A0ABP4C4S8</accession>
<proteinExistence type="predicted"/>
<feature type="domain" description="Methyltransferase type 11" evidence="1">
    <location>
        <begin position="55"/>
        <end position="145"/>
    </location>
</feature>
<evidence type="ECO:0000313" key="3">
    <source>
        <dbReference type="Proteomes" id="UP001500542"/>
    </source>
</evidence>
<dbReference type="RefSeq" id="WP_343981609.1">
    <property type="nucleotide sequence ID" value="NZ_BAAAHK010000021.1"/>
</dbReference>
<keyword evidence="3" id="KW-1185">Reference proteome</keyword>
<dbReference type="SUPFAM" id="SSF53335">
    <property type="entry name" value="S-adenosyl-L-methionine-dependent methyltransferases"/>
    <property type="match status" value="1"/>
</dbReference>
<protein>
    <recommendedName>
        <fullName evidence="1">Methyltransferase type 11 domain-containing protein</fullName>
    </recommendedName>
</protein>
<comment type="caution">
    <text evidence="2">The sequence shown here is derived from an EMBL/GenBank/DDBJ whole genome shotgun (WGS) entry which is preliminary data.</text>
</comment>
<sequence length="274" mass="29951">MTAQAQVQVGIEGQYTERCNEEVRLRSTWRGRFEMARTQHLLRQYLPEAPADVADIGGGPGAHACWLKQLGYSVELLDPVDRHVAQATAAGISAIKGDARRLPWENEQFDAALLAGPIYHLTEASDRRLALREAIRVVRPGGFVAVVAINRAANLIGSTIANTLLTRQQVVTDILETGFSPDNERMAETVYHTTTQLRTELVNAGLASVTIHGLTGPGGWLTIAIDRYFGEIELPDLLQQPPPMDTALECSRLADRHPELVPSSSLLFAVGQRA</sequence>
<organism evidence="2 3">
    <name type="scientific">Kribbella koreensis</name>
    <dbReference type="NCBI Taxonomy" id="57909"/>
    <lineage>
        <taxon>Bacteria</taxon>
        <taxon>Bacillati</taxon>
        <taxon>Actinomycetota</taxon>
        <taxon>Actinomycetes</taxon>
        <taxon>Propionibacteriales</taxon>
        <taxon>Kribbellaceae</taxon>
        <taxon>Kribbella</taxon>
    </lineage>
</organism>
<dbReference type="Proteomes" id="UP001500542">
    <property type="component" value="Unassembled WGS sequence"/>
</dbReference>
<gene>
    <name evidence="2" type="ORF">GCM10009554_73850</name>
</gene>
<dbReference type="Pfam" id="PF08241">
    <property type="entry name" value="Methyltransf_11"/>
    <property type="match status" value="1"/>
</dbReference>
<evidence type="ECO:0000259" key="1">
    <source>
        <dbReference type="Pfam" id="PF08241"/>
    </source>
</evidence>
<dbReference type="Gene3D" id="3.40.50.150">
    <property type="entry name" value="Vaccinia Virus protein VP39"/>
    <property type="match status" value="1"/>
</dbReference>
<evidence type="ECO:0000313" key="2">
    <source>
        <dbReference type="EMBL" id="GAA0959752.1"/>
    </source>
</evidence>
<dbReference type="InterPro" id="IPR029063">
    <property type="entry name" value="SAM-dependent_MTases_sf"/>
</dbReference>
<dbReference type="CDD" id="cd02440">
    <property type="entry name" value="AdoMet_MTases"/>
    <property type="match status" value="1"/>
</dbReference>